<protein>
    <recommendedName>
        <fullName evidence="7">Exonuclease domain-containing protein</fullName>
    </recommendedName>
</protein>
<feature type="region of interest" description="Disordered" evidence="6">
    <location>
        <begin position="31"/>
        <end position="62"/>
    </location>
</feature>
<gene>
    <name evidence="8" type="ORF">NQ318_003221</name>
</gene>
<feature type="domain" description="Exonuclease" evidence="7">
    <location>
        <begin position="149"/>
        <end position="360"/>
    </location>
</feature>
<dbReference type="AlphaFoldDB" id="A0AAV8YQI6"/>
<dbReference type="GO" id="GO:0003676">
    <property type="term" value="F:nucleic acid binding"/>
    <property type="evidence" value="ECO:0007669"/>
    <property type="project" value="InterPro"/>
</dbReference>
<evidence type="ECO:0000256" key="6">
    <source>
        <dbReference type="SAM" id="MobiDB-lite"/>
    </source>
</evidence>
<dbReference type="PANTHER" id="PTHR12801:SF115">
    <property type="entry name" value="FI18136P1-RELATED"/>
    <property type="match status" value="1"/>
</dbReference>
<dbReference type="GO" id="GO:0004527">
    <property type="term" value="F:exonuclease activity"/>
    <property type="evidence" value="ECO:0007669"/>
    <property type="project" value="InterPro"/>
</dbReference>
<dbReference type="EMBL" id="JAPWTK010000059">
    <property type="protein sequence ID" value="KAJ8953185.1"/>
    <property type="molecule type" value="Genomic_DNA"/>
</dbReference>
<dbReference type="Proteomes" id="UP001162162">
    <property type="component" value="Unassembled WGS sequence"/>
</dbReference>
<comment type="subcellular location">
    <subcellularLocation>
        <location evidence="1">Nucleus</location>
    </subcellularLocation>
</comment>
<dbReference type="Gene3D" id="3.30.420.10">
    <property type="entry name" value="Ribonuclease H-like superfamily/Ribonuclease H"/>
    <property type="match status" value="1"/>
</dbReference>
<dbReference type="InterPro" id="IPR012337">
    <property type="entry name" value="RNaseH-like_sf"/>
</dbReference>
<keyword evidence="9" id="KW-1185">Reference proteome</keyword>
<evidence type="ECO:0000313" key="9">
    <source>
        <dbReference type="Proteomes" id="UP001162162"/>
    </source>
</evidence>
<comment type="caution">
    <text evidence="8">The sequence shown here is derived from an EMBL/GenBank/DDBJ whole genome shotgun (WGS) entry which is preliminary data.</text>
</comment>
<accession>A0AAV8YQI6</accession>
<keyword evidence="5" id="KW-0539">Nucleus</keyword>
<dbReference type="SMART" id="SM00479">
    <property type="entry name" value="EXOIII"/>
    <property type="match status" value="1"/>
</dbReference>
<dbReference type="InterPro" id="IPR047021">
    <property type="entry name" value="REXO1/3/4-like"/>
</dbReference>
<dbReference type="PANTHER" id="PTHR12801">
    <property type="entry name" value="RNA EXONUCLEASE REXO1 / RECO3 FAMILY MEMBER-RELATED"/>
    <property type="match status" value="1"/>
</dbReference>
<evidence type="ECO:0000256" key="1">
    <source>
        <dbReference type="ARBA" id="ARBA00004123"/>
    </source>
</evidence>
<evidence type="ECO:0000256" key="4">
    <source>
        <dbReference type="ARBA" id="ARBA00022801"/>
    </source>
</evidence>
<keyword evidence="4" id="KW-0378">Hydrolase</keyword>
<evidence type="ECO:0000313" key="8">
    <source>
        <dbReference type="EMBL" id="KAJ8953185.1"/>
    </source>
</evidence>
<dbReference type="InterPro" id="IPR013520">
    <property type="entry name" value="Ribonucl_H"/>
</dbReference>
<evidence type="ECO:0000256" key="3">
    <source>
        <dbReference type="ARBA" id="ARBA00022722"/>
    </source>
</evidence>
<evidence type="ECO:0000259" key="7">
    <source>
        <dbReference type="SMART" id="SM00479"/>
    </source>
</evidence>
<name>A0AAV8YQI6_9CUCU</name>
<proteinExistence type="inferred from homology"/>
<dbReference type="SUPFAM" id="SSF53098">
    <property type="entry name" value="Ribonuclease H-like"/>
    <property type="match status" value="1"/>
</dbReference>
<sequence>MLPTKGYFQDIECPYFDSSCGRPYCHFRHRKKPTESVEETASESEKDDVSPIPTYKPTPKSELANIHNKSHIPISYVPDLTFRPDRKSRPLPKFDKPTYKPTPLSILSSANKHGSSICEEENGEHTEAIKEIKQNIANVEYDPAISLQPTLDIDFEDLSTEFDLIDEIISAGDKIQRSVEIENKSINKAAEQRTGLLYKTGDKNNTDDIVENNYEREEQKQDEIKTKESTGALEKPSAKSEKYSDKNVEKKEKKSEKHSEKPNAKQERSSSKKEKTSETILVGHSLESDMKALKIVHGTVIDTSVLFPHKMGLPHKRALRALASEHLRKIIQNDISGHDSAEDAITCMELIKWKLKEELKVRSK</sequence>
<dbReference type="GO" id="GO:0005634">
    <property type="term" value="C:nucleus"/>
    <property type="evidence" value="ECO:0007669"/>
    <property type="project" value="UniProtKB-SubCell"/>
</dbReference>
<comment type="similarity">
    <text evidence="2">Belongs to the REXO1/REXO3 family.</text>
</comment>
<organism evidence="8 9">
    <name type="scientific">Aromia moschata</name>
    <dbReference type="NCBI Taxonomy" id="1265417"/>
    <lineage>
        <taxon>Eukaryota</taxon>
        <taxon>Metazoa</taxon>
        <taxon>Ecdysozoa</taxon>
        <taxon>Arthropoda</taxon>
        <taxon>Hexapoda</taxon>
        <taxon>Insecta</taxon>
        <taxon>Pterygota</taxon>
        <taxon>Neoptera</taxon>
        <taxon>Endopterygota</taxon>
        <taxon>Coleoptera</taxon>
        <taxon>Polyphaga</taxon>
        <taxon>Cucujiformia</taxon>
        <taxon>Chrysomeloidea</taxon>
        <taxon>Cerambycidae</taxon>
        <taxon>Cerambycinae</taxon>
        <taxon>Callichromatini</taxon>
        <taxon>Aromia</taxon>
    </lineage>
</organism>
<dbReference type="InterPro" id="IPR036397">
    <property type="entry name" value="RNaseH_sf"/>
</dbReference>
<feature type="compositionally biased region" description="Basic and acidic residues" evidence="6">
    <location>
        <begin position="236"/>
        <end position="277"/>
    </location>
</feature>
<evidence type="ECO:0000256" key="5">
    <source>
        <dbReference type="ARBA" id="ARBA00023242"/>
    </source>
</evidence>
<reference evidence="8" key="1">
    <citation type="journal article" date="2023" name="Insect Mol. Biol.">
        <title>Genome sequencing provides insights into the evolution of gene families encoding plant cell wall-degrading enzymes in longhorned beetles.</title>
        <authorList>
            <person name="Shin N.R."/>
            <person name="Okamura Y."/>
            <person name="Kirsch R."/>
            <person name="Pauchet Y."/>
        </authorList>
    </citation>
    <scope>NUCLEOTIDE SEQUENCE</scope>
    <source>
        <strain evidence="8">AMC_N1</strain>
    </source>
</reference>
<feature type="region of interest" description="Disordered" evidence="6">
    <location>
        <begin position="197"/>
        <end position="280"/>
    </location>
</feature>
<feature type="compositionally biased region" description="Basic and acidic residues" evidence="6">
    <location>
        <begin position="213"/>
        <end position="228"/>
    </location>
</feature>
<evidence type="ECO:0000256" key="2">
    <source>
        <dbReference type="ARBA" id="ARBA00006357"/>
    </source>
</evidence>
<keyword evidence="3" id="KW-0540">Nuclease</keyword>